<reference evidence="3 4" key="1">
    <citation type="submission" date="2019-06" db="EMBL/GenBank/DDBJ databases">
        <title>Draft genome of Aliikangiella marina GYP-15.</title>
        <authorList>
            <person name="Wang G."/>
        </authorList>
    </citation>
    <scope>NUCLEOTIDE SEQUENCE [LARGE SCALE GENOMIC DNA]</scope>
    <source>
        <strain evidence="3 4">GYP-15</strain>
    </source>
</reference>
<organism evidence="3 4">
    <name type="scientific">Aliikangiella marina</name>
    <dbReference type="NCBI Taxonomy" id="1712262"/>
    <lineage>
        <taxon>Bacteria</taxon>
        <taxon>Pseudomonadati</taxon>
        <taxon>Pseudomonadota</taxon>
        <taxon>Gammaproteobacteria</taxon>
        <taxon>Oceanospirillales</taxon>
        <taxon>Pleioneaceae</taxon>
        <taxon>Aliikangiella</taxon>
    </lineage>
</organism>
<dbReference type="AlphaFoldDB" id="A0A545TE39"/>
<feature type="transmembrane region" description="Helical" evidence="1">
    <location>
        <begin position="33"/>
        <end position="51"/>
    </location>
</feature>
<sequence>MDYSLFDLIGNVGVALIIWGYFLLQIEKVSAHNLLYLNANLVGAVLIIISLSNSFNLSAFVIEVFWVVISLYGIFKTLRVDKKESTQQSDT</sequence>
<feature type="domain" description="CBU-0592-like" evidence="2">
    <location>
        <begin position="6"/>
        <end position="79"/>
    </location>
</feature>
<dbReference type="NCBIfam" id="NF047864">
    <property type="entry name" value="CBU_0592_membra"/>
    <property type="match status" value="1"/>
</dbReference>
<dbReference type="InterPro" id="IPR058058">
    <property type="entry name" value="CBU_0592-like"/>
</dbReference>
<feature type="transmembrane region" description="Helical" evidence="1">
    <location>
        <begin position="57"/>
        <end position="75"/>
    </location>
</feature>
<feature type="transmembrane region" description="Helical" evidence="1">
    <location>
        <begin position="6"/>
        <end position="24"/>
    </location>
</feature>
<protein>
    <recommendedName>
        <fullName evidence="2">CBU-0592-like domain-containing protein</fullName>
    </recommendedName>
</protein>
<dbReference type="EMBL" id="VIKR01000002">
    <property type="protein sequence ID" value="TQV75487.1"/>
    <property type="molecule type" value="Genomic_DNA"/>
</dbReference>
<dbReference type="RefSeq" id="WP_142942101.1">
    <property type="nucleotide sequence ID" value="NZ_VIKR01000002.1"/>
</dbReference>
<dbReference type="OrthoDB" id="7273604at2"/>
<accession>A0A545TE39</accession>
<evidence type="ECO:0000259" key="2">
    <source>
        <dbReference type="Pfam" id="PF26604"/>
    </source>
</evidence>
<dbReference type="Proteomes" id="UP000317839">
    <property type="component" value="Unassembled WGS sequence"/>
</dbReference>
<name>A0A545TE39_9GAMM</name>
<gene>
    <name evidence="3" type="ORF">FLL45_11260</name>
</gene>
<keyword evidence="1" id="KW-0472">Membrane</keyword>
<evidence type="ECO:0000256" key="1">
    <source>
        <dbReference type="SAM" id="Phobius"/>
    </source>
</evidence>
<keyword evidence="1" id="KW-0812">Transmembrane</keyword>
<proteinExistence type="predicted"/>
<keyword evidence="4" id="KW-1185">Reference proteome</keyword>
<comment type="caution">
    <text evidence="3">The sequence shown here is derived from an EMBL/GenBank/DDBJ whole genome shotgun (WGS) entry which is preliminary data.</text>
</comment>
<evidence type="ECO:0000313" key="3">
    <source>
        <dbReference type="EMBL" id="TQV75487.1"/>
    </source>
</evidence>
<keyword evidence="1" id="KW-1133">Transmembrane helix</keyword>
<evidence type="ECO:0000313" key="4">
    <source>
        <dbReference type="Proteomes" id="UP000317839"/>
    </source>
</evidence>
<dbReference type="Pfam" id="PF26604">
    <property type="entry name" value="CBU_0592"/>
    <property type="match status" value="1"/>
</dbReference>